<dbReference type="Proteomes" id="UP001157091">
    <property type="component" value="Unassembled WGS sequence"/>
</dbReference>
<sequence>MRTGRRWTRAAGKRPITLEGRPASSTNPSTWATYAEVQKGAGDGYGIMLGDGLGVYDLDHCLDGNQLAPWAREALDQIPEPVVFVERSVSGTGLHVFVEADEAPGTVSNGVERYTRARFVRVTGERLTRQ</sequence>
<evidence type="ECO:0000256" key="1">
    <source>
        <dbReference type="SAM" id="MobiDB-lite"/>
    </source>
</evidence>
<comment type="caution">
    <text evidence="3">The sequence shown here is derived from an EMBL/GenBank/DDBJ whole genome shotgun (WGS) entry which is preliminary data.</text>
</comment>
<reference evidence="4" key="1">
    <citation type="journal article" date="2019" name="Int. J. Syst. Evol. Microbiol.">
        <title>The Global Catalogue of Microorganisms (GCM) 10K type strain sequencing project: providing services to taxonomists for standard genome sequencing and annotation.</title>
        <authorList>
            <consortium name="The Broad Institute Genomics Platform"/>
            <consortium name="The Broad Institute Genome Sequencing Center for Infectious Disease"/>
            <person name="Wu L."/>
            <person name="Ma J."/>
        </authorList>
    </citation>
    <scope>NUCLEOTIDE SEQUENCE [LARGE SCALE GENOMIC DNA]</scope>
    <source>
        <strain evidence="4">NBRC 106348</strain>
    </source>
</reference>
<protein>
    <recommendedName>
        <fullName evidence="2">DNA primase/polymerase bifunctional N-terminal domain-containing protein</fullName>
    </recommendedName>
</protein>
<name>A0ABQ6I1Q3_9MICO</name>
<feature type="compositionally biased region" description="Basic residues" evidence="1">
    <location>
        <begin position="1"/>
        <end position="12"/>
    </location>
</feature>
<gene>
    <name evidence="3" type="ORF">GCM10025864_24430</name>
</gene>
<accession>A0ABQ6I1Q3</accession>
<evidence type="ECO:0000259" key="2">
    <source>
        <dbReference type="Pfam" id="PF09250"/>
    </source>
</evidence>
<proteinExistence type="predicted"/>
<feature type="region of interest" description="Disordered" evidence="1">
    <location>
        <begin position="1"/>
        <end position="29"/>
    </location>
</feature>
<organism evidence="3 4">
    <name type="scientific">Luteimicrobium album</name>
    <dbReference type="NCBI Taxonomy" id="1054550"/>
    <lineage>
        <taxon>Bacteria</taxon>
        <taxon>Bacillati</taxon>
        <taxon>Actinomycetota</taxon>
        <taxon>Actinomycetes</taxon>
        <taxon>Micrococcales</taxon>
        <taxon>Luteimicrobium</taxon>
    </lineage>
</organism>
<keyword evidence="4" id="KW-1185">Reference proteome</keyword>
<evidence type="ECO:0000313" key="3">
    <source>
        <dbReference type="EMBL" id="GMA24684.1"/>
    </source>
</evidence>
<evidence type="ECO:0000313" key="4">
    <source>
        <dbReference type="Proteomes" id="UP001157091"/>
    </source>
</evidence>
<dbReference type="Pfam" id="PF09250">
    <property type="entry name" value="Prim-Pol"/>
    <property type="match status" value="1"/>
</dbReference>
<dbReference type="InterPro" id="IPR015330">
    <property type="entry name" value="DNA_primase/pol_bifunc_N"/>
</dbReference>
<feature type="domain" description="DNA primase/polymerase bifunctional N-terminal" evidence="2">
    <location>
        <begin position="10"/>
        <end position="118"/>
    </location>
</feature>
<dbReference type="EMBL" id="BSUK01000001">
    <property type="protein sequence ID" value="GMA24684.1"/>
    <property type="molecule type" value="Genomic_DNA"/>
</dbReference>